<keyword evidence="5" id="KW-1185">Reference proteome</keyword>
<evidence type="ECO:0000256" key="3">
    <source>
        <dbReference type="SAM" id="Phobius"/>
    </source>
</evidence>
<feature type="coiled-coil region" evidence="1">
    <location>
        <begin position="23"/>
        <end position="93"/>
    </location>
</feature>
<dbReference type="InterPro" id="IPR046118">
    <property type="entry name" value="DUF6115"/>
</dbReference>
<feature type="region of interest" description="Disordered" evidence="2">
    <location>
        <begin position="98"/>
        <end position="120"/>
    </location>
</feature>
<name>A0A1M6G0V4_9FIRM</name>
<dbReference type="Proteomes" id="UP000324781">
    <property type="component" value="Unassembled WGS sequence"/>
</dbReference>
<feature type="compositionally biased region" description="Basic and acidic residues" evidence="2">
    <location>
        <begin position="101"/>
        <end position="117"/>
    </location>
</feature>
<evidence type="ECO:0000313" key="5">
    <source>
        <dbReference type="Proteomes" id="UP000324781"/>
    </source>
</evidence>
<reference evidence="4 5" key="1">
    <citation type="submission" date="2016-11" db="EMBL/GenBank/DDBJ databases">
        <authorList>
            <person name="Varghese N."/>
            <person name="Submissions S."/>
        </authorList>
    </citation>
    <scope>NUCLEOTIDE SEQUENCE [LARGE SCALE GENOMIC DNA]</scope>
    <source>
        <strain evidence="4 5">DSM 19027</strain>
    </source>
</reference>
<dbReference type="Pfam" id="PF19610">
    <property type="entry name" value="DUF6115"/>
    <property type="match status" value="1"/>
</dbReference>
<protein>
    <submittedName>
        <fullName evidence="4">Uncharacterized protein</fullName>
    </submittedName>
</protein>
<dbReference type="RefSeq" id="WP_149678631.1">
    <property type="nucleotide sequence ID" value="NZ_DAONMB010000008.1"/>
</dbReference>
<evidence type="ECO:0000256" key="2">
    <source>
        <dbReference type="SAM" id="MobiDB-lite"/>
    </source>
</evidence>
<feature type="transmembrane region" description="Helical" evidence="3">
    <location>
        <begin position="6"/>
        <end position="25"/>
    </location>
</feature>
<accession>A0A1M6G0V4</accession>
<keyword evidence="3" id="KW-1133">Transmembrane helix</keyword>
<sequence length="175" mass="19800">MTVFFGCITLAGCGIVLFAIILLLAEKKRIHDYRQDAAEMENSLIEVIKDAEVLIKEMNKFSDYAVSRLEERNSLLTKLLEEADRRIETLRSLSGAESETLSEKFEETSPQESKDEAYTESSLRSRLFSKKKVIPLDDKRHEIVKLSRSGMDSGEIARLLNMGKGEIELIAKIGK</sequence>
<keyword evidence="3" id="KW-0472">Membrane</keyword>
<organism evidence="4 5">
    <name type="scientific">Thermoclostridium caenicola</name>
    <dbReference type="NCBI Taxonomy" id="659425"/>
    <lineage>
        <taxon>Bacteria</taxon>
        <taxon>Bacillati</taxon>
        <taxon>Bacillota</taxon>
        <taxon>Clostridia</taxon>
        <taxon>Eubacteriales</taxon>
        <taxon>Oscillospiraceae</taxon>
        <taxon>Thermoclostridium</taxon>
    </lineage>
</organism>
<keyword evidence="1" id="KW-0175">Coiled coil</keyword>
<dbReference type="OrthoDB" id="1954102at2"/>
<evidence type="ECO:0000256" key="1">
    <source>
        <dbReference type="SAM" id="Coils"/>
    </source>
</evidence>
<proteinExistence type="predicted"/>
<dbReference type="AlphaFoldDB" id="A0A1M6G0V4"/>
<gene>
    <name evidence="4" type="ORF">SAMN05444373_102037</name>
</gene>
<keyword evidence="3" id="KW-0812">Transmembrane</keyword>
<dbReference type="EMBL" id="FQZP01000020">
    <property type="protein sequence ID" value="SHJ03492.1"/>
    <property type="molecule type" value="Genomic_DNA"/>
</dbReference>
<evidence type="ECO:0000313" key="4">
    <source>
        <dbReference type="EMBL" id="SHJ03492.1"/>
    </source>
</evidence>